<feature type="compositionally biased region" description="Basic and acidic residues" evidence="1">
    <location>
        <begin position="98"/>
        <end position="107"/>
    </location>
</feature>
<accession>A0A9Q3DRP1</accession>
<name>A0A9Q3DRP1_9BASI</name>
<dbReference type="AlphaFoldDB" id="A0A9Q3DRP1"/>
<organism evidence="2 3">
    <name type="scientific">Austropuccinia psidii MF-1</name>
    <dbReference type="NCBI Taxonomy" id="1389203"/>
    <lineage>
        <taxon>Eukaryota</taxon>
        <taxon>Fungi</taxon>
        <taxon>Dikarya</taxon>
        <taxon>Basidiomycota</taxon>
        <taxon>Pucciniomycotina</taxon>
        <taxon>Pucciniomycetes</taxon>
        <taxon>Pucciniales</taxon>
        <taxon>Sphaerophragmiaceae</taxon>
        <taxon>Austropuccinia</taxon>
    </lineage>
</organism>
<keyword evidence="3" id="KW-1185">Reference proteome</keyword>
<comment type="caution">
    <text evidence="2">The sequence shown here is derived from an EMBL/GenBank/DDBJ whole genome shotgun (WGS) entry which is preliminary data.</text>
</comment>
<gene>
    <name evidence="2" type="ORF">O181_045101</name>
</gene>
<reference evidence="2" key="1">
    <citation type="submission" date="2021-03" db="EMBL/GenBank/DDBJ databases">
        <title>Draft genome sequence of rust myrtle Austropuccinia psidii MF-1, a brazilian biotype.</title>
        <authorList>
            <person name="Quecine M.C."/>
            <person name="Pachon D.M.R."/>
            <person name="Bonatelli M.L."/>
            <person name="Correr F.H."/>
            <person name="Franceschini L.M."/>
            <person name="Leite T.F."/>
            <person name="Margarido G.R.A."/>
            <person name="Almeida C.A."/>
            <person name="Ferrarezi J.A."/>
            <person name="Labate C.A."/>
        </authorList>
    </citation>
    <scope>NUCLEOTIDE SEQUENCE</scope>
    <source>
        <strain evidence="2">MF-1</strain>
    </source>
</reference>
<dbReference type="Proteomes" id="UP000765509">
    <property type="component" value="Unassembled WGS sequence"/>
</dbReference>
<evidence type="ECO:0000313" key="3">
    <source>
        <dbReference type="Proteomes" id="UP000765509"/>
    </source>
</evidence>
<proteinExistence type="predicted"/>
<evidence type="ECO:0000256" key="1">
    <source>
        <dbReference type="SAM" id="MobiDB-lite"/>
    </source>
</evidence>
<dbReference type="EMBL" id="AVOT02018474">
    <property type="protein sequence ID" value="MBW0505386.1"/>
    <property type="molecule type" value="Genomic_DNA"/>
</dbReference>
<protein>
    <submittedName>
        <fullName evidence="2">Uncharacterized protein</fullName>
    </submittedName>
</protein>
<evidence type="ECO:0000313" key="2">
    <source>
        <dbReference type="EMBL" id="MBW0505386.1"/>
    </source>
</evidence>
<sequence>MSQFSVQTQESLDNFKRIKERLQRNAILKEAIIKAIQESCAQLSKACEENNKIMNKVFEEQHHCKRDRDCLDQYIKKFFNVYQNMNPQPEGHALENPYHQEDIKPDA</sequence>
<feature type="region of interest" description="Disordered" evidence="1">
    <location>
        <begin position="86"/>
        <end position="107"/>
    </location>
</feature>